<evidence type="ECO:0000256" key="1">
    <source>
        <dbReference type="SAM" id="MobiDB-lite"/>
    </source>
</evidence>
<evidence type="ECO:0000313" key="3">
    <source>
        <dbReference type="Proteomes" id="UP000824078"/>
    </source>
</evidence>
<organism evidence="2 3">
    <name type="scientific">Candidatus Coprovicinus avistercoris</name>
    <dbReference type="NCBI Taxonomy" id="2840754"/>
    <lineage>
        <taxon>Bacteria</taxon>
        <taxon>Bacillati</taxon>
        <taxon>Actinomycetota</taxon>
        <taxon>Coriobacteriia</taxon>
        <taxon>Coriobacteriales</taxon>
        <taxon>Coriobacteriaceae</taxon>
        <taxon>Coriobacteriaceae incertae sedis</taxon>
        <taxon>Candidatus Coprovicinus</taxon>
    </lineage>
</organism>
<proteinExistence type="predicted"/>
<sequence length="212" mass="22228">MESTVLFLAIVALLLVLVWAVVELALTLRSSRKAVNHAVEKIDGTLDDVSSVLSDAQPVIQRLDGITEELEPASARVEPLLDKVGTAVDALSVDLVRVDDILTDVSTVTSTGASVSDAVTKATNAAADGLVGLAHRITGKQHASSDEPAQLAAPEDSNSQAENAEATPAEAAKHERGERVYITYPVDAAPQDKNEAPQNTAEKNEDNAAAEN</sequence>
<feature type="compositionally biased region" description="Low complexity" evidence="1">
    <location>
        <begin position="161"/>
        <end position="170"/>
    </location>
</feature>
<dbReference type="Proteomes" id="UP000824078">
    <property type="component" value="Unassembled WGS sequence"/>
</dbReference>
<gene>
    <name evidence="2" type="ORF">IAD17_01160</name>
</gene>
<feature type="region of interest" description="Disordered" evidence="1">
    <location>
        <begin position="139"/>
        <end position="212"/>
    </location>
</feature>
<comment type="caution">
    <text evidence="2">The sequence shown here is derived from an EMBL/GenBank/DDBJ whole genome shotgun (WGS) entry which is preliminary data.</text>
</comment>
<reference evidence="2" key="1">
    <citation type="submission" date="2020-10" db="EMBL/GenBank/DDBJ databases">
        <authorList>
            <person name="Gilroy R."/>
        </authorList>
    </citation>
    <scope>NUCLEOTIDE SEQUENCE</scope>
    <source>
        <strain evidence="2">ChiHjej12B11-29160</strain>
    </source>
</reference>
<accession>A0A9D1HXM6</accession>
<evidence type="ECO:0000313" key="2">
    <source>
        <dbReference type="EMBL" id="HIU23523.1"/>
    </source>
</evidence>
<dbReference type="EMBL" id="DVMQ01000003">
    <property type="protein sequence ID" value="HIU23523.1"/>
    <property type="molecule type" value="Genomic_DNA"/>
</dbReference>
<reference evidence="2" key="2">
    <citation type="journal article" date="2021" name="PeerJ">
        <title>Extensive microbial diversity within the chicken gut microbiome revealed by metagenomics and culture.</title>
        <authorList>
            <person name="Gilroy R."/>
            <person name="Ravi A."/>
            <person name="Getino M."/>
            <person name="Pursley I."/>
            <person name="Horton D.L."/>
            <person name="Alikhan N.F."/>
            <person name="Baker D."/>
            <person name="Gharbi K."/>
            <person name="Hall N."/>
            <person name="Watson M."/>
            <person name="Adriaenssens E.M."/>
            <person name="Foster-Nyarko E."/>
            <person name="Jarju S."/>
            <person name="Secka A."/>
            <person name="Antonio M."/>
            <person name="Oren A."/>
            <person name="Chaudhuri R.R."/>
            <person name="La Ragione R."/>
            <person name="Hildebrand F."/>
            <person name="Pallen M.J."/>
        </authorList>
    </citation>
    <scope>NUCLEOTIDE SEQUENCE</scope>
    <source>
        <strain evidence="2">ChiHjej12B11-29160</strain>
    </source>
</reference>
<protein>
    <recommendedName>
        <fullName evidence="4">DUF948 domain-containing protein</fullName>
    </recommendedName>
</protein>
<dbReference type="AlphaFoldDB" id="A0A9D1HXM6"/>
<evidence type="ECO:0008006" key="4">
    <source>
        <dbReference type="Google" id="ProtNLM"/>
    </source>
</evidence>
<name>A0A9D1HXM6_9ACTN</name>